<protein>
    <submittedName>
        <fullName evidence="2">Related to tol protein</fullName>
    </submittedName>
</protein>
<feature type="domain" description="Heterokaryon incompatibility" evidence="1">
    <location>
        <begin position="259"/>
        <end position="405"/>
    </location>
</feature>
<organism evidence="2 3">
    <name type="scientific">Fusarium oxysporum</name>
    <name type="common">Fusarium vascular wilt</name>
    <dbReference type="NCBI Taxonomy" id="5507"/>
    <lineage>
        <taxon>Eukaryota</taxon>
        <taxon>Fungi</taxon>
        <taxon>Dikarya</taxon>
        <taxon>Ascomycota</taxon>
        <taxon>Pezizomycotina</taxon>
        <taxon>Sordariomycetes</taxon>
        <taxon>Hypocreomycetidae</taxon>
        <taxon>Hypocreales</taxon>
        <taxon>Nectriaceae</taxon>
        <taxon>Fusarium</taxon>
        <taxon>Fusarium oxysporum species complex</taxon>
    </lineage>
</organism>
<dbReference type="InterPro" id="IPR010730">
    <property type="entry name" value="HET"/>
</dbReference>
<dbReference type="AlphaFoldDB" id="A0A2H3SIX5"/>
<dbReference type="OrthoDB" id="5362512at2759"/>
<dbReference type="VEuPathDB" id="FungiDB:FOC1_g10007671"/>
<dbReference type="VEuPathDB" id="FungiDB:FOXG_07150"/>
<name>A0A2H3SIX5_FUSOX</name>
<dbReference type="VEuPathDB" id="FungiDB:HZS61_002129"/>
<dbReference type="VEuPathDB" id="FungiDB:FOIG_15131"/>
<dbReference type="VEuPathDB" id="FungiDB:FOZG_00149"/>
<evidence type="ECO:0000259" key="1">
    <source>
        <dbReference type="Pfam" id="PF06985"/>
    </source>
</evidence>
<dbReference type="EMBL" id="FMJY01000001">
    <property type="protein sequence ID" value="SCO76478.1"/>
    <property type="molecule type" value="Genomic_DNA"/>
</dbReference>
<reference evidence="3" key="1">
    <citation type="submission" date="2016-09" db="EMBL/GenBank/DDBJ databases">
        <authorList>
            <person name="Guldener U."/>
        </authorList>
    </citation>
    <scope>NUCLEOTIDE SEQUENCE [LARGE SCALE GENOMIC DNA]</scope>
    <source>
        <strain evidence="3">V64-1</strain>
    </source>
</reference>
<dbReference type="VEuPathDB" id="FungiDB:FOMG_18126"/>
<dbReference type="VEuPathDB" id="FungiDB:FOC4_g10007532"/>
<proteinExistence type="predicted"/>
<dbReference type="PANTHER" id="PTHR33112">
    <property type="entry name" value="DOMAIN PROTEIN, PUTATIVE-RELATED"/>
    <property type="match status" value="1"/>
</dbReference>
<dbReference type="Proteomes" id="UP000219369">
    <property type="component" value="Unassembled WGS sequence"/>
</dbReference>
<evidence type="ECO:0000313" key="2">
    <source>
        <dbReference type="EMBL" id="SCO76478.1"/>
    </source>
</evidence>
<evidence type="ECO:0000313" key="3">
    <source>
        <dbReference type="Proteomes" id="UP000219369"/>
    </source>
</evidence>
<dbReference type="Pfam" id="PF06985">
    <property type="entry name" value="HET"/>
    <property type="match status" value="1"/>
</dbReference>
<dbReference type="PANTHER" id="PTHR33112:SF10">
    <property type="entry name" value="TOL"/>
    <property type="match status" value="1"/>
</dbReference>
<gene>
    <name evidence="2" type="ORF">FRV6_00690</name>
</gene>
<accession>A0A2H3SIX5</accession>
<sequence length="737" mass="83878">MASINAEEDRSPYLTPHTCEYCQKIDLDGSEEELFGSHVPGSGWKSRSSNRWHFSWDTMAFTGIGLDDLDKWSRAGCSLGKYLFAQFSKGPSIHLTPELKIYTEVLEFEIWSPEDTDEGSAISSDPRFDNFYVFSPAHKPHGLFDGGIEFRLTTEKGKSTLDLQSRTLFTLDIEELSEKDKRVDYSKPMLADPLAQGTITSIKHWISECDREQAQTHAICSVSEPHFLPSRLIRVRPRGSKCELKLLSGKMLKEEGVRYAALSYCWGANMGTTLTTNNCESFMGEIPWEMVPKTIQDAALTTQKLGIHYLWVDSFCIIQDSPDDKTLEISQMTEVYTHATLTIVAKRANDAQDGFLHKRLLPSGASTMMFRYRNGQEGTVTLSFESALSDEFGTRLDTRGWVFQEYLLSRRLLVIGNWATEWSCRHERYSPDNVDGWSRETMKETDPFKYNEIGSEKRSDTLPEDSHTLDAIAFYAAHPGSALPRPGEWPVHQTWNGLVESYTERYLSEPTDRIKAIAGLAKNFSVMYELRYGSKYAAGLWCQDLPGALLWRNTTRQKLPRPDKWQGPLWSWVAINDQVECNFARESPYAEVEHVHCELVSPQAPFGELRKGGALLRIRGCAIDLDWRYTRPKKPKQKFGTDGSDIRYLNSGHTYVDAEVLHFLDAREPATDWAQITLLLIDPGWLSNAEGIMLKKVRGGKDSRLGYFELRYNGDTKGFDSPLPSPRSWEKEVFEII</sequence>